<dbReference type="InterPro" id="IPR014161">
    <property type="entry name" value="Tol-Pal_TolA"/>
</dbReference>
<evidence type="ECO:0008006" key="8">
    <source>
        <dbReference type="Google" id="ProtNLM"/>
    </source>
</evidence>
<dbReference type="NCBIfam" id="TIGR02794">
    <property type="entry name" value="tolA_full"/>
    <property type="match status" value="1"/>
</dbReference>
<organism evidence="7">
    <name type="scientific">hydrothermal vent metagenome</name>
    <dbReference type="NCBI Taxonomy" id="652676"/>
    <lineage>
        <taxon>unclassified sequences</taxon>
        <taxon>metagenomes</taxon>
        <taxon>ecological metagenomes</taxon>
    </lineage>
</organism>
<dbReference type="GO" id="GO:0043213">
    <property type="term" value="P:bacteriocin transport"/>
    <property type="evidence" value="ECO:0007669"/>
    <property type="project" value="InterPro"/>
</dbReference>
<name>A0A3B0X1D5_9ZZZZ</name>
<dbReference type="Gene3D" id="3.30.1150.10">
    <property type="match status" value="1"/>
</dbReference>
<keyword evidence="3 6" id="KW-1133">Transmembrane helix</keyword>
<dbReference type="AlphaFoldDB" id="A0A3B0X1D5"/>
<dbReference type="NCBIfam" id="TIGR01352">
    <property type="entry name" value="tonB_Cterm"/>
    <property type="match status" value="1"/>
</dbReference>
<keyword evidence="2 6" id="KW-0812">Transmembrane</keyword>
<keyword evidence="4 6" id="KW-0472">Membrane</keyword>
<comment type="subcellular location">
    <subcellularLocation>
        <location evidence="1">Membrane</location>
        <topology evidence="1">Single-pass membrane protein</topology>
    </subcellularLocation>
</comment>
<evidence type="ECO:0000256" key="1">
    <source>
        <dbReference type="ARBA" id="ARBA00004167"/>
    </source>
</evidence>
<evidence type="ECO:0000256" key="3">
    <source>
        <dbReference type="ARBA" id="ARBA00022989"/>
    </source>
</evidence>
<dbReference type="InterPro" id="IPR006260">
    <property type="entry name" value="TonB/TolA_C"/>
</dbReference>
<dbReference type="GO" id="GO:0016020">
    <property type="term" value="C:membrane"/>
    <property type="evidence" value="ECO:0007669"/>
    <property type="project" value="UniProtKB-SubCell"/>
</dbReference>
<sequence length="319" mass="36827">MHNGILVQISKHPILFIFSIGLHLVLAVALVFNVSNEAPKMPAAKKVDTIKAVIIDAGLVEKEKKKLIRAKKKKRDKALAEKKKLEDAAQKALDKRKAEENRLAKLKKDEKKRVAKEKKAEKKRIAKLKKAEKKRKRALAKKEKAERKKKEKELADIAKRRKVLEKQRHEEEQKLQALKDRRKAEELAILNEKRAIEAENRRRAQDAEMRQQMREEEKSLAKQSKKNVKLLAQYVSQIQKKVEINWNAPSNMTTGWSCEIMVEQNRLGDVQNVRTKKCSGSEAFKNTVERAVRKASPLPIAPNNDLFEKKLTFIFKPDV</sequence>
<reference evidence="7" key="1">
    <citation type="submission" date="2018-06" db="EMBL/GenBank/DDBJ databases">
        <authorList>
            <person name="Zhirakovskaya E."/>
        </authorList>
    </citation>
    <scope>NUCLEOTIDE SEQUENCE</scope>
</reference>
<dbReference type="EMBL" id="UOFF01000372">
    <property type="protein sequence ID" value="VAW57332.1"/>
    <property type="molecule type" value="Genomic_DNA"/>
</dbReference>
<evidence type="ECO:0000256" key="2">
    <source>
        <dbReference type="ARBA" id="ARBA00022692"/>
    </source>
</evidence>
<evidence type="ECO:0000313" key="7">
    <source>
        <dbReference type="EMBL" id="VAW57332.1"/>
    </source>
</evidence>
<proteinExistence type="predicted"/>
<feature type="compositionally biased region" description="Basic and acidic residues" evidence="5">
    <location>
        <begin position="140"/>
        <end position="153"/>
    </location>
</feature>
<dbReference type="Pfam" id="PF13103">
    <property type="entry name" value="TonB_2"/>
    <property type="match status" value="1"/>
</dbReference>
<accession>A0A3B0X1D5</accession>
<feature type="compositionally biased region" description="Basic residues" evidence="5">
    <location>
        <begin position="121"/>
        <end position="139"/>
    </location>
</feature>
<evidence type="ECO:0000256" key="4">
    <source>
        <dbReference type="ARBA" id="ARBA00023136"/>
    </source>
</evidence>
<evidence type="ECO:0000256" key="5">
    <source>
        <dbReference type="SAM" id="MobiDB-lite"/>
    </source>
</evidence>
<feature type="transmembrane region" description="Helical" evidence="6">
    <location>
        <begin position="12"/>
        <end position="32"/>
    </location>
</feature>
<feature type="region of interest" description="Disordered" evidence="5">
    <location>
        <begin position="109"/>
        <end position="153"/>
    </location>
</feature>
<dbReference type="GO" id="GO:0019534">
    <property type="term" value="F:toxin transmembrane transporter activity"/>
    <property type="evidence" value="ECO:0007669"/>
    <property type="project" value="InterPro"/>
</dbReference>
<evidence type="ECO:0000256" key="6">
    <source>
        <dbReference type="SAM" id="Phobius"/>
    </source>
</evidence>
<gene>
    <name evidence="7" type="ORF">MNBD_GAMMA07-1226</name>
</gene>
<protein>
    <recommendedName>
        <fullName evidence="8">TolA protein</fullName>
    </recommendedName>
</protein>
<feature type="compositionally biased region" description="Basic and acidic residues" evidence="5">
    <location>
        <begin position="109"/>
        <end position="120"/>
    </location>
</feature>
<dbReference type="SUPFAM" id="SSF74653">
    <property type="entry name" value="TolA/TonB C-terminal domain"/>
    <property type="match status" value="1"/>
</dbReference>